<feature type="region of interest" description="Disordered" evidence="1">
    <location>
        <begin position="229"/>
        <end position="250"/>
    </location>
</feature>
<feature type="domain" description="N-acetyltransferase" evidence="2">
    <location>
        <begin position="5"/>
        <end position="173"/>
    </location>
</feature>
<dbReference type="InterPro" id="IPR000182">
    <property type="entry name" value="GNAT_dom"/>
</dbReference>
<evidence type="ECO:0000313" key="4">
    <source>
        <dbReference type="Proteomes" id="UP000525389"/>
    </source>
</evidence>
<keyword evidence="4" id="KW-1185">Reference proteome</keyword>
<dbReference type="Pfam" id="PF00583">
    <property type="entry name" value="Acetyltransf_1"/>
    <property type="match status" value="1"/>
</dbReference>
<evidence type="ECO:0000313" key="3">
    <source>
        <dbReference type="EMBL" id="MBB5234528.1"/>
    </source>
</evidence>
<protein>
    <submittedName>
        <fullName evidence="3">GNAT superfamily N-acetyltransferase</fullName>
    </submittedName>
</protein>
<proteinExistence type="predicted"/>
<dbReference type="Gene3D" id="3.40.630.30">
    <property type="match status" value="1"/>
</dbReference>
<evidence type="ECO:0000259" key="2">
    <source>
        <dbReference type="PROSITE" id="PS51186"/>
    </source>
</evidence>
<dbReference type="EMBL" id="JACHFN010000006">
    <property type="protein sequence ID" value="MBB5234528.1"/>
    <property type="molecule type" value="Genomic_DNA"/>
</dbReference>
<keyword evidence="3" id="KW-0808">Transferase</keyword>
<dbReference type="AlphaFoldDB" id="A0A7W8LQ66"/>
<comment type="caution">
    <text evidence="3">The sequence shown here is derived from an EMBL/GenBank/DDBJ whole genome shotgun (WGS) entry which is preliminary data.</text>
</comment>
<dbReference type="InterPro" id="IPR016181">
    <property type="entry name" value="Acyl_CoA_acyltransferase"/>
</dbReference>
<organism evidence="3 4">
    <name type="scientific">Deinococcus budaensis</name>
    <dbReference type="NCBI Taxonomy" id="1665626"/>
    <lineage>
        <taxon>Bacteria</taxon>
        <taxon>Thermotogati</taxon>
        <taxon>Deinococcota</taxon>
        <taxon>Deinococci</taxon>
        <taxon>Deinococcales</taxon>
        <taxon>Deinococcaceae</taxon>
        <taxon>Deinococcus</taxon>
    </lineage>
</organism>
<accession>A0A7W8LQ66</accession>
<reference evidence="3 4" key="1">
    <citation type="submission" date="2020-08" db="EMBL/GenBank/DDBJ databases">
        <title>Genomic Encyclopedia of Type Strains, Phase IV (KMG-IV): sequencing the most valuable type-strain genomes for metagenomic binning, comparative biology and taxonomic classification.</title>
        <authorList>
            <person name="Goeker M."/>
        </authorList>
    </citation>
    <scope>NUCLEOTIDE SEQUENCE [LARGE SCALE GENOMIC DNA]</scope>
    <source>
        <strain evidence="3 4">DSM 101791</strain>
    </source>
</reference>
<sequence length="250" mass="27035">MTPPVSVRRVTDPEDPALAEFGRIQQESYYAPEMLIPPEVFPHLVSGGGRGARQDRILVAQDADGPVLGGTVYHLLPEAGFNSFLAVGRGARGRGVGRALHRATLEEVRGRGLPGIFADSVFPDRQDAADREAEARTGVDPAARRRALHALGLRTVDLPYWQPVGGPNGGPLTDLDLLFHPLDGAATVPTALVTGTLQAYWGAWLGEKRARQEAEALAGRAGRDTLRLLPATETPGYWREREQRKQNAEA</sequence>
<dbReference type="RefSeq" id="WP_184028465.1">
    <property type="nucleotide sequence ID" value="NZ_JACHFN010000006.1"/>
</dbReference>
<feature type="compositionally biased region" description="Basic and acidic residues" evidence="1">
    <location>
        <begin position="238"/>
        <end position="250"/>
    </location>
</feature>
<dbReference type="PROSITE" id="PS51186">
    <property type="entry name" value="GNAT"/>
    <property type="match status" value="1"/>
</dbReference>
<dbReference type="SUPFAM" id="SSF55729">
    <property type="entry name" value="Acyl-CoA N-acyltransferases (Nat)"/>
    <property type="match status" value="1"/>
</dbReference>
<evidence type="ECO:0000256" key="1">
    <source>
        <dbReference type="SAM" id="MobiDB-lite"/>
    </source>
</evidence>
<gene>
    <name evidence="3" type="ORF">HNQ09_001966</name>
</gene>
<dbReference type="GO" id="GO:0016747">
    <property type="term" value="F:acyltransferase activity, transferring groups other than amino-acyl groups"/>
    <property type="evidence" value="ECO:0007669"/>
    <property type="project" value="InterPro"/>
</dbReference>
<name>A0A7W8LQ66_9DEIO</name>
<dbReference type="Proteomes" id="UP000525389">
    <property type="component" value="Unassembled WGS sequence"/>
</dbReference>